<evidence type="ECO:0000313" key="3">
    <source>
        <dbReference type="Proteomes" id="UP000011134"/>
    </source>
</evidence>
<reference evidence="2 3" key="1">
    <citation type="submission" date="2012-12" db="EMBL/GenBank/DDBJ databases">
        <title>Genome Assembly of Photobacterium sp. AK15.</title>
        <authorList>
            <person name="Khatri I."/>
            <person name="Vaidya B."/>
            <person name="Srinivas T.N.R."/>
            <person name="Subramanian S."/>
            <person name="Pinnaka A."/>
        </authorList>
    </citation>
    <scope>NUCLEOTIDE SEQUENCE [LARGE SCALE GENOMIC DNA]</scope>
    <source>
        <strain evidence="2 3">AK15</strain>
    </source>
</reference>
<comment type="caution">
    <text evidence="2">The sequence shown here is derived from an EMBL/GenBank/DDBJ whole genome shotgun (WGS) entry which is preliminary data.</text>
</comment>
<feature type="region of interest" description="Disordered" evidence="1">
    <location>
        <begin position="1"/>
        <end position="50"/>
    </location>
</feature>
<sequence>MGTGAGSDAGGSEETGGCSVGAGGASTGISVSDTEAASASPPNPSSVSARQATIIVNVTANSKYVEVFIINTP</sequence>
<protein>
    <submittedName>
        <fullName evidence="2">Uncharacterized protein</fullName>
    </submittedName>
</protein>
<gene>
    <name evidence="2" type="ORF">C942_00569</name>
</gene>
<dbReference type="PATRIC" id="fig|1056511.3.peg.2058"/>
<feature type="compositionally biased region" description="Low complexity" evidence="1">
    <location>
        <begin position="36"/>
        <end position="49"/>
    </location>
</feature>
<accession>L8JCE0</accession>
<dbReference type="EMBL" id="AMZO01000015">
    <property type="protein sequence ID" value="ELR65943.1"/>
    <property type="molecule type" value="Genomic_DNA"/>
</dbReference>
<evidence type="ECO:0000256" key="1">
    <source>
        <dbReference type="SAM" id="MobiDB-lite"/>
    </source>
</evidence>
<proteinExistence type="predicted"/>
<name>L8JCE0_9GAMM</name>
<organism evidence="2 3">
    <name type="scientific">Photobacterium marinum</name>
    <dbReference type="NCBI Taxonomy" id="1056511"/>
    <lineage>
        <taxon>Bacteria</taxon>
        <taxon>Pseudomonadati</taxon>
        <taxon>Pseudomonadota</taxon>
        <taxon>Gammaproteobacteria</taxon>
        <taxon>Vibrionales</taxon>
        <taxon>Vibrionaceae</taxon>
        <taxon>Photobacterium</taxon>
    </lineage>
</organism>
<dbReference type="AlphaFoldDB" id="L8JCE0"/>
<keyword evidence="3" id="KW-1185">Reference proteome</keyword>
<evidence type="ECO:0000313" key="2">
    <source>
        <dbReference type="EMBL" id="ELR65943.1"/>
    </source>
</evidence>
<dbReference type="Proteomes" id="UP000011134">
    <property type="component" value="Unassembled WGS sequence"/>
</dbReference>